<sequence>MKTAATRQGLLAGKVAVVTGAASGIGAGIALAFAREGADLAVVDLCGEADAKPVLDELAAMGATARFFRTDVGDAEAVSELAGAVTSSLGPVDVLVNNAGVFTQALVENMTVDEWDFVMGVNLRGTFLCTRAFLGGMLERGDGRIINIASQLGQIGGAEVAHYSASKAGVIGFTKALAREVSSRGVLVNAIAPGPINTPLLDSETEEWRSAKLAELPIGRFGEVSEVTPTAVLLASAGGSYYVGQTLGPNGGDVML</sequence>
<dbReference type="PANTHER" id="PTHR42879">
    <property type="entry name" value="3-OXOACYL-(ACYL-CARRIER-PROTEIN) REDUCTASE"/>
    <property type="match status" value="1"/>
</dbReference>
<gene>
    <name evidence="5" type="ORF">E3O23_06405</name>
</gene>
<comment type="similarity">
    <text evidence="1 3">Belongs to the short-chain dehydrogenases/reductases (SDR) family.</text>
</comment>
<accession>A0A4R8UF19</accession>
<dbReference type="EMBL" id="SOEZ01000035">
    <property type="protein sequence ID" value="TFB52442.1"/>
    <property type="molecule type" value="Genomic_DNA"/>
</dbReference>
<comment type="caution">
    <text evidence="5">The sequence shown here is derived from an EMBL/GenBank/DDBJ whole genome shotgun (WGS) entry which is preliminary data.</text>
</comment>
<dbReference type="InterPro" id="IPR057326">
    <property type="entry name" value="KR_dom"/>
</dbReference>
<dbReference type="SUPFAM" id="SSF51735">
    <property type="entry name" value="NAD(P)-binding Rossmann-fold domains"/>
    <property type="match status" value="1"/>
</dbReference>
<dbReference type="GO" id="GO:0032787">
    <property type="term" value="P:monocarboxylic acid metabolic process"/>
    <property type="evidence" value="ECO:0007669"/>
    <property type="project" value="UniProtKB-ARBA"/>
</dbReference>
<evidence type="ECO:0000256" key="2">
    <source>
        <dbReference type="ARBA" id="ARBA00023002"/>
    </source>
</evidence>
<organism evidence="5 6">
    <name type="scientific">Cryobacterium tagatosivorans</name>
    <dbReference type="NCBI Taxonomy" id="1259199"/>
    <lineage>
        <taxon>Bacteria</taxon>
        <taxon>Bacillati</taxon>
        <taxon>Actinomycetota</taxon>
        <taxon>Actinomycetes</taxon>
        <taxon>Micrococcales</taxon>
        <taxon>Microbacteriaceae</taxon>
        <taxon>Cryobacterium</taxon>
    </lineage>
</organism>
<dbReference type="SMART" id="SM00822">
    <property type="entry name" value="PKS_KR"/>
    <property type="match status" value="1"/>
</dbReference>
<dbReference type="InterPro" id="IPR020904">
    <property type="entry name" value="Sc_DH/Rdtase_CS"/>
</dbReference>
<dbReference type="FunFam" id="3.40.50.720:FF:000173">
    <property type="entry name" value="3-oxoacyl-[acyl-carrier protein] reductase"/>
    <property type="match status" value="1"/>
</dbReference>
<dbReference type="PRINTS" id="PR00081">
    <property type="entry name" value="GDHRDH"/>
</dbReference>
<dbReference type="NCBIfam" id="NF009466">
    <property type="entry name" value="PRK12826.1-2"/>
    <property type="match status" value="1"/>
</dbReference>
<evidence type="ECO:0000256" key="1">
    <source>
        <dbReference type="ARBA" id="ARBA00006484"/>
    </source>
</evidence>
<evidence type="ECO:0000259" key="4">
    <source>
        <dbReference type="SMART" id="SM00822"/>
    </source>
</evidence>
<dbReference type="InterPro" id="IPR036291">
    <property type="entry name" value="NAD(P)-bd_dom_sf"/>
</dbReference>
<keyword evidence="6" id="KW-1185">Reference proteome</keyword>
<proteinExistence type="inferred from homology"/>
<keyword evidence="2" id="KW-0560">Oxidoreductase</keyword>
<dbReference type="Pfam" id="PF00106">
    <property type="entry name" value="adh_short"/>
    <property type="match status" value="1"/>
</dbReference>
<evidence type="ECO:0000313" key="6">
    <source>
        <dbReference type="Proteomes" id="UP000297866"/>
    </source>
</evidence>
<name>A0A4R8UF19_9MICO</name>
<dbReference type="PROSITE" id="PS00061">
    <property type="entry name" value="ADH_SHORT"/>
    <property type="match status" value="1"/>
</dbReference>
<evidence type="ECO:0000256" key="3">
    <source>
        <dbReference type="RuleBase" id="RU000363"/>
    </source>
</evidence>
<dbReference type="OrthoDB" id="286404at2"/>
<dbReference type="PANTHER" id="PTHR42879:SF2">
    <property type="entry name" value="3-OXOACYL-[ACYL-CARRIER-PROTEIN] REDUCTASE FABG"/>
    <property type="match status" value="1"/>
</dbReference>
<dbReference type="Gene3D" id="3.40.50.720">
    <property type="entry name" value="NAD(P)-binding Rossmann-like Domain"/>
    <property type="match status" value="1"/>
</dbReference>
<dbReference type="Proteomes" id="UP000297866">
    <property type="component" value="Unassembled WGS sequence"/>
</dbReference>
<dbReference type="GO" id="GO:0016491">
    <property type="term" value="F:oxidoreductase activity"/>
    <property type="evidence" value="ECO:0007669"/>
    <property type="project" value="UniProtKB-KW"/>
</dbReference>
<evidence type="ECO:0000313" key="5">
    <source>
        <dbReference type="EMBL" id="TFB52442.1"/>
    </source>
</evidence>
<dbReference type="PRINTS" id="PR00080">
    <property type="entry name" value="SDRFAMILY"/>
</dbReference>
<dbReference type="AlphaFoldDB" id="A0A4R8UF19"/>
<protein>
    <submittedName>
        <fullName evidence="5">3-oxoacyl-ACP reductase FabG</fullName>
    </submittedName>
</protein>
<dbReference type="InterPro" id="IPR002347">
    <property type="entry name" value="SDR_fam"/>
</dbReference>
<dbReference type="InterPro" id="IPR050259">
    <property type="entry name" value="SDR"/>
</dbReference>
<reference evidence="5 6" key="1">
    <citation type="submission" date="2019-03" db="EMBL/GenBank/DDBJ databases">
        <title>Genomics of glacier-inhabiting Cryobacterium strains.</title>
        <authorList>
            <person name="Liu Q."/>
            <person name="Xin Y.-H."/>
        </authorList>
    </citation>
    <scope>NUCLEOTIDE SEQUENCE [LARGE SCALE GENOMIC DNA]</scope>
    <source>
        <strain evidence="5 6">Sr47</strain>
    </source>
</reference>
<feature type="domain" description="Ketoreductase" evidence="4">
    <location>
        <begin position="14"/>
        <end position="199"/>
    </location>
</feature>
<dbReference type="RefSeq" id="WP_134489274.1">
    <property type="nucleotide sequence ID" value="NZ_SOEZ01000035.1"/>
</dbReference>